<comment type="caution">
    <text evidence="1">The sequence shown here is derived from an EMBL/GenBank/DDBJ whole genome shotgun (WGS) entry which is preliminary data.</text>
</comment>
<organism evidence="1">
    <name type="scientific">termite gut metagenome</name>
    <dbReference type="NCBI Taxonomy" id="433724"/>
    <lineage>
        <taxon>unclassified sequences</taxon>
        <taxon>metagenomes</taxon>
        <taxon>organismal metagenomes</taxon>
    </lineage>
</organism>
<dbReference type="AlphaFoldDB" id="A0A5J4SES7"/>
<name>A0A5J4SES7_9ZZZZ</name>
<sequence length="33" mass="4078">MAYETFALRKKDFLFAFFLKKRNFVPELNIHNQ</sequence>
<protein>
    <submittedName>
        <fullName evidence="1">Uncharacterized protein</fullName>
    </submittedName>
</protein>
<gene>
    <name evidence="1" type="ORF">EZS27_007725</name>
</gene>
<reference evidence="1" key="1">
    <citation type="submission" date="2019-03" db="EMBL/GenBank/DDBJ databases">
        <title>Single cell metagenomics reveals metabolic interactions within the superorganism composed of flagellate Streblomastix strix and complex community of Bacteroidetes bacteria on its surface.</title>
        <authorList>
            <person name="Treitli S.C."/>
            <person name="Kolisko M."/>
            <person name="Husnik F."/>
            <person name="Keeling P."/>
            <person name="Hampl V."/>
        </authorList>
    </citation>
    <scope>NUCLEOTIDE SEQUENCE</scope>
    <source>
        <strain evidence="1">STM</strain>
    </source>
</reference>
<accession>A0A5J4SES7</accession>
<evidence type="ECO:0000313" key="1">
    <source>
        <dbReference type="EMBL" id="KAA6344669.1"/>
    </source>
</evidence>
<dbReference type="EMBL" id="SNRY01000206">
    <property type="protein sequence ID" value="KAA6344669.1"/>
    <property type="molecule type" value="Genomic_DNA"/>
</dbReference>
<proteinExistence type="predicted"/>